<dbReference type="EMBL" id="ADGK01000012">
    <property type="protein sequence ID" value="EFE24608.1"/>
    <property type="molecule type" value="Genomic_DNA"/>
</dbReference>
<accession>D4F0U8</accession>
<gene>
    <name evidence="1" type="ORF">EDWATA_00328</name>
</gene>
<evidence type="ECO:0000313" key="2">
    <source>
        <dbReference type="Proteomes" id="UP000003692"/>
    </source>
</evidence>
<reference evidence="1 2" key="1">
    <citation type="submission" date="2010-02" db="EMBL/GenBank/DDBJ databases">
        <authorList>
            <person name="Weinstock G."/>
            <person name="Sodergren E."/>
            <person name="Clifton S."/>
            <person name="Fulton L."/>
            <person name="Fulton B."/>
            <person name="Courtney L."/>
            <person name="Fronick C."/>
            <person name="Harrison M."/>
            <person name="Strong C."/>
            <person name="Farmer C."/>
            <person name="Delahaunty K."/>
            <person name="Markovic C."/>
            <person name="Hall O."/>
            <person name="Minx P."/>
            <person name="Tomlinson C."/>
            <person name="Mitreva M."/>
            <person name="Nelson J."/>
            <person name="Hou S."/>
            <person name="Wollam A."/>
            <person name="Pepin K.H."/>
            <person name="Johnson M."/>
            <person name="Bhonagiri V."/>
            <person name="Zhang X."/>
            <person name="Suruliraj S."/>
            <person name="Warren W."/>
            <person name="Chinwalla A."/>
            <person name="Mardis E.R."/>
            <person name="Wilson R.K."/>
        </authorList>
    </citation>
    <scope>NUCLEOTIDE SEQUENCE [LARGE SCALE GENOMIC DNA]</scope>
    <source>
        <strain evidence="1 2">ATCC 23685</strain>
    </source>
</reference>
<evidence type="ECO:0000313" key="1">
    <source>
        <dbReference type="EMBL" id="EFE24608.1"/>
    </source>
</evidence>
<sequence>MSANHCHGERGWSLTSLSFCFLLNRLIRYSTRSASPCAVMAAWNTSVSGPLPRNALAPRPLWCCARRRAISVVIPVYSAPVAVRKIYRYQRLCVTVSVMDVSCEGV</sequence>
<name>D4F0U8_EDWTA</name>
<dbReference type="HOGENOM" id="CLU_2218932_0_0_6"/>
<dbReference type="Proteomes" id="UP000003692">
    <property type="component" value="Unassembled WGS sequence"/>
</dbReference>
<protein>
    <submittedName>
        <fullName evidence="1">Uncharacterized protein</fullName>
    </submittedName>
</protein>
<proteinExistence type="predicted"/>
<comment type="caution">
    <text evidence="1">The sequence shown here is derived from an EMBL/GenBank/DDBJ whole genome shotgun (WGS) entry which is preliminary data.</text>
</comment>
<organism evidence="1 2">
    <name type="scientific">Edwardsiella tarda ATCC 23685</name>
    <dbReference type="NCBI Taxonomy" id="500638"/>
    <lineage>
        <taxon>Bacteria</taxon>
        <taxon>Pseudomonadati</taxon>
        <taxon>Pseudomonadota</taxon>
        <taxon>Gammaproteobacteria</taxon>
        <taxon>Enterobacterales</taxon>
        <taxon>Hafniaceae</taxon>
        <taxon>Edwardsiella</taxon>
    </lineage>
</organism>
<dbReference type="AlphaFoldDB" id="D4F0U8"/>